<evidence type="ECO:0000313" key="8">
    <source>
        <dbReference type="EMBL" id="KAL1006570.1"/>
    </source>
</evidence>
<feature type="domain" description="G-protein coupled receptors family 2 profile 2" evidence="7">
    <location>
        <begin position="1"/>
        <end position="94"/>
    </location>
</feature>
<feature type="compositionally biased region" description="Polar residues" evidence="5">
    <location>
        <begin position="136"/>
        <end position="153"/>
    </location>
</feature>
<evidence type="ECO:0000256" key="2">
    <source>
        <dbReference type="ARBA" id="ARBA00022692"/>
    </source>
</evidence>
<dbReference type="InterPro" id="IPR050332">
    <property type="entry name" value="GPCR_2"/>
</dbReference>
<organism evidence="8 9">
    <name type="scientific">Umbra pygmaea</name>
    <name type="common">Eastern mudminnow</name>
    <dbReference type="NCBI Taxonomy" id="75934"/>
    <lineage>
        <taxon>Eukaryota</taxon>
        <taxon>Metazoa</taxon>
        <taxon>Chordata</taxon>
        <taxon>Craniata</taxon>
        <taxon>Vertebrata</taxon>
        <taxon>Euteleostomi</taxon>
        <taxon>Actinopterygii</taxon>
        <taxon>Neopterygii</taxon>
        <taxon>Teleostei</taxon>
        <taxon>Protacanthopterygii</taxon>
        <taxon>Esociformes</taxon>
        <taxon>Umbridae</taxon>
        <taxon>Umbra</taxon>
    </lineage>
</organism>
<dbReference type="InterPro" id="IPR017983">
    <property type="entry name" value="GPCR_2_secretin-like_CS"/>
</dbReference>
<evidence type="ECO:0000313" key="9">
    <source>
        <dbReference type="Proteomes" id="UP001557470"/>
    </source>
</evidence>
<dbReference type="GO" id="GO:0016020">
    <property type="term" value="C:membrane"/>
    <property type="evidence" value="ECO:0007669"/>
    <property type="project" value="UniProtKB-SubCell"/>
</dbReference>
<evidence type="ECO:0000256" key="3">
    <source>
        <dbReference type="ARBA" id="ARBA00022989"/>
    </source>
</evidence>
<keyword evidence="3 6" id="KW-1133">Transmembrane helix</keyword>
<evidence type="ECO:0000256" key="5">
    <source>
        <dbReference type="SAM" id="MobiDB-lite"/>
    </source>
</evidence>
<dbReference type="PANTHER" id="PTHR45620">
    <property type="entry name" value="PDF RECEPTOR-LIKE PROTEIN-RELATED"/>
    <property type="match status" value="1"/>
</dbReference>
<dbReference type="AlphaFoldDB" id="A0ABD0XCT2"/>
<gene>
    <name evidence="8" type="ORF">UPYG_G00073940</name>
</gene>
<dbReference type="Proteomes" id="UP001557470">
    <property type="component" value="Unassembled WGS sequence"/>
</dbReference>
<feature type="transmembrane region" description="Helical" evidence="6">
    <location>
        <begin position="6"/>
        <end position="22"/>
    </location>
</feature>
<keyword evidence="9" id="KW-1185">Reference proteome</keyword>
<evidence type="ECO:0000256" key="6">
    <source>
        <dbReference type="SAM" id="Phobius"/>
    </source>
</evidence>
<dbReference type="EMBL" id="JAGEUA010000002">
    <property type="protein sequence ID" value="KAL1006570.1"/>
    <property type="molecule type" value="Genomic_DNA"/>
</dbReference>
<proteinExistence type="predicted"/>
<keyword evidence="2 6" id="KW-0812">Transmembrane</keyword>
<accession>A0ABD0XCT2</accession>
<reference evidence="8 9" key="1">
    <citation type="submission" date="2024-06" db="EMBL/GenBank/DDBJ databases">
        <authorList>
            <person name="Pan Q."/>
            <person name="Wen M."/>
            <person name="Jouanno E."/>
            <person name="Zahm M."/>
            <person name="Klopp C."/>
            <person name="Cabau C."/>
            <person name="Louis A."/>
            <person name="Berthelot C."/>
            <person name="Parey E."/>
            <person name="Roest Crollius H."/>
            <person name="Montfort J."/>
            <person name="Robinson-Rechavi M."/>
            <person name="Bouchez O."/>
            <person name="Lampietro C."/>
            <person name="Lopez Roques C."/>
            <person name="Donnadieu C."/>
            <person name="Postlethwait J."/>
            <person name="Bobe J."/>
            <person name="Verreycken H."/>
            <person name="Guiguen Y."/>
        </authorList>
    </citation>
    <scope>NUCLEOTIDE SEQUENCE [LARGE SCALE GENOMIC DNA]</scope>
    <source>
        <strain evidence="8">Up_M1</strain>
        <tissue evidence="8">Testis</tissue>
    </source>
</reference>
<feature type="region of interest" description="Disordered" evidence="5">
    <location>
        <begin position="134"/>
        <end position="153"/>
    </location>
</feature>
<dbReference type="PANTHER" id="PTHR45620:SF22">
    <property type="entry name" value="VASOACTIVE INTESTINAL POLYPEPTIDE RECEPTOR 2"/>
    <property type="match status" value="1"/>
</dbReference>
<keyword evidence="4 6" id="KW-0472">Membrane</keyword>
<dbReference type="PROSITE" id="PS00650">
    <property type="entry name" value="G_PROTEIN_RECEP_F2_2"/>
    <property type="match status" value="1"/>
</dbReference>
<feature type="transmembrane region" description="Helical" evidence="6">
    <location>
        <begin position="72"/>
        <end position="93"/>
    </location>
</feature>
<evidence type="ECO:0000259" key="7">
    <source>
        <dbReference type="PROSITE" id="PS50261"/>
    </source>
</evidence>
<dbReference type="PRINTS" id="PR00249">
    <property type="entry name" value="GPCRSECRETIN"/>
</dbReference>
<dbReference type="Gene3D" id="1.20.1070.10">
    <property type="entry name" value="Rhodopsin 7-helix transmembrane proteins"/>
    <property type="match status" value="1"/>
</dbReference>
<dbReference type="InterPro" id="IPR000832">
    <property type="entry name" value="GPCR_2_secretin-like"/>
</dbReference>
<dbReference type="InterPro" id="IPR017981">
    <property type="entry name" value="GPCR_2-like_7TM"/>
</dbReference>
<feature type="transmembrane region" description="Helical" evidence="6">
    <location>
        <begin position="43"/>
        <end position="60"/>
    </location>
</feature>
<comment type="subcellular location">
    <subcellularLocation>
        <location evidence="1">Membrane</location>
        <topology evidence="1">Multi-pass membrane protein</topology>
    </subcellularLocation>
</comment>
<evidence type="ECO:0000256" key="1">
    <source>
        <dbReference type="ARBA" id="ARBA00004141"/>
    </source>
</evidence>
<dbReference type="Pfam" id="PF00002">
    <property type="entry name" value="7tm_2"/>
    <property type="match status" value="1"/>
</dbReference>
<protein>
    <recommendedName>
        <fullName evidence="7">G-protein coupled receptors family 2 profile 2 domain-containing protein</fullName>
    </recommendedName>
</protein>
<comment type="caution">
    <text evidence="8">The sequence shown here is derived from an EMBL/GenBank/DDBJ whole genome shotgun (WGS) entry which is preliminary data.</text>
</comment>
<dbReference type="PROSITE" id="PS50261">
    <property type="entry name" value="G_PROTEIN_RECEP_F2_4"/>
    <property type="match status" value="1"/>
</dbReference>
<name>A0ABD0XCT2_UMBPY</name>
<evidence type="ECO:0000256" key="4">
    <source>
        <dbReference type="ARBA" id="ARBA00023136"/>
    </source>
</evidence>
<sequence>MVSVLLNFILFISIIRILVQKLRCSDVGGNDQSQYGRLAKSTLLLIPLFGINYMVFFYMVETESETLKEYNILFDLGLGSFQGLVVAVLYCFLNTEVQAELKSMWRSVSLKRYMGQDCRLHSMSSNRNKMDPSFHFQRSSRAQSILQTETTSL</sequence>